<feature type="binding site" evidence="2">
    <location>
        <position position="57"/>
    </location>
    <ligand>
        <name>Fe cation</name>
        <dbReference type="ChEBI" id="CHEBI:24875"/>
        <note>catalytic</note>
    </ligand>
</feature>
<comment type="similarity">
    <text evidence="1">Belongs to the cysteine dioxygenase family.</text>
</comment>
<sequence length="154" mass="16891">MKTATATVLTALSAYYAASAPAPRFSRRSRTARRIAVAEDHEAWLMAWLPGQSTELHDHGGERTPSEAGFTVLDGELREYTVVPGYFPSLEQRRLTSGDSSAVSPRTVHAVRNASDRPAVSVHVYAPRLELMRSYLFDETGLSLGAIRKAGSDW</sequence>
<evidence type="ECO:0000256" key="1">
    <source>
        <dbReference type="ARBA" id="ARBA00006622"/>
    </source>
</evidence>
<keyword evidence="4" id="KW-1185">Reference proteome</keyword>
<dbReference type="GO" id="GO:0016702">
    <property type="term" value="F:oxidoreductase activity, acting on single donors with incorporation of molecular oxygen, incorporation of two atoms of oxygen"/>
    <property type="evidence" value="ECO:0007669"/>
    <property type="project" value="InterPro"/>
</dbReference>
<dbReference type="Pfam" id="PF05995">
    <property type="entry name" value="CDO_I"/>
    <property type="match status" value="1"/>
</dbReference>
<name>A0A9W6SKW6_9ACTN</name>
<dbReference type="SUPFAM" id="SSF51182">
    <property type="entry name" value="RmlC-like cupins"/>
    <property type="match status" value="1"/>
</dbReference>
<evidence type="ECO:0008006" key="5">
    <source>
        <dbReference type="Google" id="ProtNLM"/>
    </source>
</evidence>
<dbReference type="Gene3D" id="2.60.120.10">
    <property type="entry name" value="Jelly Rolls"/>
    <property type="match status" value="1"/>
</dbReference>
<evidence type="ECO:0000313" key="3">
    <source>
        <dbReference type="EMBL" id="GLZ77790.1"/>
    </source>
</evidence>
<dbReference type="RefSeq" id="WP_285662876.1">
    <property type="nucleotide sequence ID" value="NZ_BSTX01000001.1"/>
</dbReference>
<gene>
    <name evidence="3" type="ORF">Afil01_25970</name>
</gene>
<organism evidence="3 4">
    <name type="scientific">Actinorhabdospora filicis</name>
    <dbReference type="NCBI Taxonomy" id="1785913"/>
    <lineage>
        <taxon>Bacteria</taxon>
        <taxon>Bacillati</taxon>
        <taxon>Actinomycetota</taxon>
        <taxon>Actinomycetes</taxon>
        <taxon>Micromonosporales</taxon>
        <taxon>Micromonosporaceae</taxon>
        <taxon>Actinorhabdospora</taxon>
    </lineage>
</organism>
<protein>
    <recommendedName>
        <fullName evidence="5">Cysteine dioxygenase</fullName>
    </recommendedName>
</protein>
<dbReference type="AlphaFoldDB" id="A0A9W6SKW6"/>
<keyword evidence="2" id="KW-0408">Iron</keyword>
<keyword evidence="2" id="KW-0479">Metal-binding</keyword>
<proteinExistence type="inferred from homology"/>
<dbReference type="InterPro" id="IPR010300">
    <property type="entry name" value="CDO_1"/>
</dbReference>
<dbReference type="Proteomes" id="UP001165079">
    <property type="component" value="Unassembled WGS sequence"/>
</dbReference>
<dbReference type="EMBL" id="BSTX01000001">
    <property type="protein sequence ID" value="GLZ77790.1"/>
    <property type="molecule type" value="Genomic_DNA"/>
</dbReference>
<dbReference type="InterPro" id="IPR011051">
    <property type="entry name" value="RmlC_Cupin_sf"/>
</dbReference>
<dbReference type="CDD" id="cd10548">
    <property type="entry name" value="cupin_CDO"/>
    <property type="match status" value="1"/>
</dbReference>
<dbReference type="InterPro" id="IPR014710">
    <property type="entry name" value="RmlC-like_jellyroll"/>
</dbReference>
<reference evidence="3" key="1">
    <citation type="submission" date="2023-03" db="EMBL/GenBank/DDBJ databases">
        <title>Actinorhabdospora filicis NBRC 111898.</title>
        <authorList>
            <person name="Ichikawa N."/>
            <person name="Sato H."/>
            <person name="Tonouchi N."/>
        </authorList>
    </citation>
    <scope>NUCLEOTIDE SEQUENCE</scope>
    <source>
        <strain evidence="3">NBRC 111898</strain>
    </source>
</reference>
<dbReference type="GO" id="GO:0005506">
    <property type="term" value="F:iron ion binding"/>
    <property type="evidence" value="ECO:0007669"/>
    <property type="project" value="InterPro"/>
</dbReference>
<evidence type="ECO:0000313" key="4">
    <source>
        <dbReference type="Proteomes" id="UP001165079"/>
    </source>
</evidence>
<feature type="binding site" evidence="2">
    <location>
        <position position="109"/>
    </location>
    <ligand>
        <name>Fe cation</name>
        <dbReference type="ChEBI" id="CHEBI:24875"/>
        <note>catalytic</note>
    </ligand>
</feature>
<evidence type="ECO:0000256" key="2">
    <source>
        <dbReference type="PIRSR" id="PIRSR610300-51"/>
    </source>
</evidence>
<comment type="caution">
    <text evidence="3">The sequence shown here is derived from an EMBL/GenBank/DDBJ whole genome shotgun (WGS) entry which is preliminary data.</text>
</comment>
<feature type="binding site" evidence="2">
    <location>
        <position position="59"/>
    </location>
    <ligand>
        <name>Fe cation</name>
        <dbReference type="ChEBI" id="CHEBI:24875"/>
        <note>catalytic</note>
    </ligand>
</feature>
<accession>A0A9W6SKW6</accession>